<dbReference type="InterPro" id="IPR001128">
    <property type="entry name" value="Cyt_P450"/>
</dbReference>
<dbReference type="RefSeq" id="WP_087925588.1">
    <property type="nucleotide sequence ID" value="NZ_CP021744.1"/>
</dbReference>
<dbReference type="GO" id="GO:0004497">
    <property type="term" value="F:monooxygenase activity"/>
    <property type="evidence" value="ECO:0007669"/>
    <property type="project" value="UniProtKB-KW"/>
</dbReference>
<dbReference type="SUPFAM" id="SSF48264">
    <property type="entry name" value="Cytochrome P450"/>
    <property type="match status" value="1"/>
</dbReference>
<keyword evidence="4 7" id="KW-0560">Oxidoreductase</keyword>
<keyword evidence="5 7" id="KW-0408">Iron</keyword>
<dbReference type="PRINTS" id="PR00359">
    <property type="entry name" value="BP450"/>
</dbReference>
<evidence type="ECO:0000256" key="1">
    <source>
        <dbReference type="ARBA" id="ARBA00010617"/>
    </source>
</evidence>
<organism evidence="8 9">
    <name type="scientific">Streptomyces albireticuli</name>
    <dbReference type="NCBI Taxonomy" id="1940"/>
    <lineage>
        <taxon>Bacteria</taxon>
        <taxon>Bacillati</taxon>
        <taxon>Actinomycetota</taxon>
        <taxon>Actinomycetes</taxon>
        <taxon>Kitasatosporales</taxon>
        <taxon>Streptomycetaceae</taxon>
        <taxon>Streptomyces</taxon>
    </lineage>
</organism>
<dbReference type="GO" id="GO:0020037">
    <property type="term" value="F:heme binding"/>
    <property type="evidence" value="ECO:0007669"/>
    <property type="project" value="InterPro"/>
</dbReference>
<dbReference type="AlphaFoldDB" id="A0A1Z2KYE1"/>
<evidence type="ECO:0000256" key="5">
    <source>
        <dbReference type="ARBA" id="ARBA00023004"/>
    </source>
</evidence>
<dbReference type="GO" id="GO:0005506">
    <property type="term" value="F:iron ion binding"/>
    <property type="evidence" value="ECO:0007669"/>
    <property type="project" value="InterPro"/>
</dbReference>
<evidence type="ECO:0000256" key="3">
    <source>
        <dbReference type="ARBA" id="ARBA00022723"/>
    </source>
</evidence>
<sequence>MGAHTSGTVDLAALGDAFARDPHPVYAGLRERGPVHHVRMPEGSVAWLVVGYEEARAALSDPRLSKDWRSVSPSLGLRTVASGPHMLTLDPPDHTRLRKLVAKEFTPKRVDALAPRVQELTDGLLDAMLAAPDRRADLVDALSFPLPMGVICELLGVPSLDRESFRDWSNTAVGSAPAAEKAVAAGAMHAYLEELVAAKRAHPGDDLLSDLVRATDEDGDRLSPEELLGTAWILLVAGHETTGNLITNAVLTLLTHPEQLAALRADPGLLDGAVEETLRYEGPLETPTYRFTTEPVEIGGTVIPGGGELVLPVISDANRDPARFGDPGRFDIRRDARGHVTFGHGIHYCLGAPLARLEARTALRTVLERCPDLALDAHPDALPWRDGLFIRGPHRLPIRF</sequence>
<keyword evidence="6 7" id="KW-0503">Monooxygenase</keyword>
<dbReference type="Proteomes" id="UP000195755">
    <property type="component" value="Chromosome"/>
</dbReference>
<evidence type="ECO:0000313" key="8">
    <source>
        <dbReference type="EMBL" id="ARZ67075.1"/>
    </source>
</evidence>
<dbReference type="Gene3D" id="1.10.630.10">
    <property type="entry name" value="Cytochrome P450"/>
    <property type="match status" value="1"/>
</dbReference>
<proteinExistence type="inferred from homology"/>
<dbReference type="GO" id="GO:0016705">
    <property type="term" value="F:oxidoreductase activity, acting on paired donors, with incorporation or reduction of molecular oxygen"/>
    <property type="evidence" value="ECO:0007669"/>
    <property type="project" value="InterPro"/>
</dbReference>
<protein>
    <submittedName>
        <fullName evidence="8">Cytochrome P450</fullName>
    </submittedName>
</protein>
<keyword evidence="2 7" id="KW-0349">Heme</keyword>
<reference evidence="8 9" key="1">
    <citation type="submission" date="2017-06" db="EMBL/GenBank/DDBJ databases">
        <title>Streptomyces albireticuli Genome sequencing and assembly.</title>
        <authorList>
            <person name="Wang Y."/>
            <person name="Du B."/>
            <person name="Ding Y."/>
            <person name="Liu H."/>
            <person name="Hou Q."/>
            <person name="Liu K."/>
            <person name="Yao L."/>
            <person name="Wang C."/>
        </authorList>
    </citation>
    <scope>NUCLEOTIDE SEQUENCE [LARGE SCALE GENOMIC DNA]</scope>
    <source>
        <strain evidence="8 9">MDJK11</strain>
    </source>
</reference>
<dbReference type="PANTHER" id="PTHR46696">
    <property type="entry name" value="P450, PUTATIVE (EUROFUNG)-RELATED"/>
    <property type="match status" value="1"/>
</dbReference>
<dbReference type="InterPro" id="IPR036396">
    <property type="entry name" value="Cyt_P450_sf"/>
</dbReference>
<dbReference type="CDD" id="cd11029">
    <property type="entry name" value="CYP107-like"/>
    <property type="match status" value="1"/>
</dbReference>
<dbReference type="OrthoDB" id="5500002at2"/>
<dbReference type="PANTHER" id="PTHR46696:SF1">
    <property type="entry name" value="CYTOCHROME P450 YJIB-RELATED"/>
    <property type="match status" value="1"/>
</dbReference>
<evidence type="ECO:0000256" key="4">
    <source>
        <dbReference type="ARBA" id="ARBA00023002"/>
    </source>
</evidence>
<comment type="similarity">
    <text evidence="1 7">Belongs to the cytochrome P450 family.</text>
</comment>
<gene>
    <name evidence="8" type="ORF">SMD11_1414</name>
</gene>
<dbReference type="InterPro" id="IPR017972">
    <property type="entry name" value="Cyt_P450_CS"/>
</dbReference>
<evidence type="ECO:0000256" key="7">
    <source>
        <dbReference type="RuleBase" id="RU000461"/>
    </source>
</evidence>
<dbReference type="FunFam" id="1.10.630.10:FF:000018">
    <property type="entry name" value="Cytochrome P450 monooxygenase"/>
    <property type="match status" value="1"/>
</dbReference>
<dbReference type="EMBL" id="CP021744">
    <property type="protein sequence ID" value="ARZ67075.1"/>
    <property type="molecule type" value="Genomic_DNA"/>
</dbReference>
<evidence type="ECO:0000256" key="6">
    <source>
        <dbReference type="ARBA" id="ARBA00023033"/>
    </source>
</evidence>
<name>A0A1Z2KYE1_9ACTN</name>
<evidence type="ECO:0000256" key="2">
    <source>
        <dbReference type="ARBA" id="ARBA00022617"/>
    </source>
</evidence>
<accession>A0A1Z2KYE1</accession>
<dbReference type="Pfam" id="PF00067">
    <property type="entry name" value="p450"/>
    <property type="match status" value="1"/>
</dbReference>
<dbReference type="PROSITE" id="PS00086">
    <property type="entry name" value="CYTOCHROME_P450"/>
    <property type="match status" value="1"/>
</dbReference>
<keyword evidence="3 7" id="KW-0479">Metal-binding</keyword>
<dbReference type="PRINTS" id="PR00385">
    <property type="entry name" value="P450"/>
</dbReference>
<dbReference type="InterPro" id="IPR002397">
    <property type="entry name" value="Cyt_P450_B"/>
</dbReference>
<evidence type="ECO:0000313" key="9">
    <source>
        <dbReference type="Proteomes" id="UP000195755"/>
    </source>
</evidence>
<dbReference type="KEGG" id="salj:SMD11_1414"/>